<gene>
    <name evidence="7" type="ORF">M72_11171</name>
</gene>
<dbReference type="PANTHER" id="PTHR33507:SF3">
    <property type="entry name" value="INNER MEMBRANE PROTEIN YBBJ"/>
    <property type="match status" value="1"/>
</dbReference>
<dbReference type="EMBL" id="CVRR01000037">
    <property type="protein sequence ID" value="CRL40963.1"/>
    <property type="molecule type" value="Genomic_DNA"/>
</dbReference>
<dbReference type="PANTHER" id="PTHR33507">
    <property type="entry name" value="INNER MEMBRANE PROTEIN YBBJ"/>
    <property type="match status" value="1"/>
</dbReference>
<evidence type="ECO:0000256" key="4">
    <source>
        <dbReference type="ARBA" id="ARBA00023136"/>
    </source>
</evidence>
<dbReference type="AlphaFoldDB" id="A0A0M6WVY8"/>
<dbReference type="STRING" id="301302.ERS852420_01680"/>
<feature type="domain" description="NfeD-like C-terminal" evidence="6">
    <location>
        <begin position="88"/>
        <end position="149"/>
    </location>
</feature>
<keyword evidence="8" id="KW-1185">Reference proteome</keyword>
<feature type="transmembrane region" description="Helical" evidence="5">
    <location>
        <begin position="57"/>
        <end position="75"/>
    </location>
</feature>
<dbReference type="GO" id="GO:0005886">
    <property type="term" value="C:plasma membrane"/>
    <property type="evidence" value="ECO:0007669"/>
    <property type="project" value="TreeGrafter"/>
</dbReference>
<dbReference type="InterPro" id="IPR052165">
    <property type="entry name" value="Membrane_assoc_protease"/>
</dbReference>
<name>A0A0M6WVY8_9FIRM</name>
<evidence type="ECO:0000259" key="6">
    <source>
        <dbReference type="Pfam" id="PF01957"/>
    </source>
</evidence>
<proteinExistence type="predicted"/>
<dbReference type="InterPro" id="IPR012340">
    <property type="entry name" value="NA-bd_OB-fold"/>
</dbReference>
<keyword evidence="4 5" id="KW-0472">Membrane</keyword>
<organism evidence="7 8">
    <name type="scientific">Roseburia faecis</name>
    <dbReference type="NCBI Taxonomy" id="301302"/>
    <lineage>
        <taxon>Bacteria</taxon>
        <taxon>Bacillati</taxon>
        <taxon>Bacillota</taxon>
        <taxon>Clostridia</taxon>
        <taxon>Lachnospirales</taxon>
        <taxon>Lachnospiraceae</taxon>
        <taxon>Roseburia</taxon>
    </lineage>
</organism>
<evidence type="ECO:0000256" key="3">
    <source>
        <dbReference type="ARBA" id="ARBA00022989"/>
    </source>
</evidence>
<dbReference type="SUPFAM" id="SSF141322">
    <property type="entry name" value="NfeD domain-like"/>
    <property type="match status" value="1"/>
</dbReference>
<comment type="subcellular location">
    <subcellularLocation>
        <location evidence="1">Membrane</location>
        <topology evidence="1">Multi-pass membrane protein</topology>
    </subcellularLocation>
</comment>
<evidence type="ECO:0000256" key="1">
    <source>
        <dbReference type="ARBA" id="ARBA00004141"/>
    </source>
</evidence>
<evidence type="ECO:0000313" key="7">
    <source>
        <dbReference type="EMBL" id="CRL40963.1"/>
    </source>
</evidence>
<dbReference type="Gene3D" id="2.40.50.140">
    <property type="entry name" value="Nucleic acid-binding proteins"/>
    <property type="match status" value="1"/>
</dbReference>
<evidence type="ECO:0000256" key="2">
    <source>
        <dbReference type="ARBA" id="ARBA00022692"/>
    </source>
</evidence>
<sequence length="150" mass="16561">MIIIRAMNPYELLWIVLLIVFVLGELATIGLTCIWFAAGALAALVMAMAGVNPVVQFLVFLVVSILLLAATRPWARKYVNAKMQRTNADSLIGENIRISERVSNMDQTGMAVVHGQEWTVRTRNDNEIIEPGEEAKILAISGVKLIVEKV</sequence>
<accession>A0A0M6WVY8</accession>
<keyword evidence="3 5" id="KW-1133">Transmembrane helix</keyword>
<keyword evidence="2 5" id="KW-0812">Transmembrane</keyword>
<evidence type="ECO:0000256" key="5">
    <source>
        <dbReference type="SAM" id="Phobius"/>
    </source>
</evidence>
<dbReference type="Pfam" id="PF01957">
    <property type="entry name" value="NfeD"/>
    <property type="match status" value="1"/>
</dbReference>
<dbReference type="InterPro" id="IPR002810">
    <property type="entry name" value="NfeD-like_C"/>
</dbReference>
<evidence type="ECO:0000313" key="8">
    <source>
        <dbReference type="Proteomes" id="UP000049979"/>
    </source>
</evidence>
<protein>
    <recommendedName>
        <fullName evidence="6">NfeD-like C-terminal domain-containing protein</fullName>
    </recommendedName>
</protein>
<feature type="transmembrane region" description="Helical" evidence="5">
    <location>
        <begin position="12"/>
        <end position="45"/>
    </location>
</feature>
<dbReference type="Proteomes" id="UP000049979">
    <property type="component" value="Unassembled WGS sequence"/>
</dbReference>
<reference evidence="8" key="1">
    <citation type="submission" date="2015-05" db="EMBL/GenBank/DDBJ databases">
        <authorList>
            <consortium name="Pathogen Informatics"/>
        </authorList>
    </citation>
    <scope>NUCLEOTIDE SEQUENCE [LARGE SCALE GENOMIC DNA]</scope>
    <source>
        <strain evidence="8">M72</strain>
    </source>
</reference>
<dbReference type="RefSeq" id="WP_022046842.1">
    <property type="nucleotide sequence ID" value="NZ_CP173697.1"/>
</dbReference>